<dbReference type="EMBL" id="CAJOBO010001471">
    <property type="protein sequence ID" value="CAF4381291.1"/>
    <property type="molecule type" value="Genomic_DNA"/>
</dbReference>
<dbReference type="Proteomes" id="UP000663851">
    <property type="component" value="Unassembled WGS sequence"/>
</dbReference>
<evidence type="ECO:0000259" key="1">
    <source>
        <dbReference type="PROSITE" id="PS50994"/>
    </source>
</evidence>
<dbReference type="AlphaFoldDB" id="A0A820MXP2"/>
<protein>
    <recommendedName>
        <fullName evidence="1">Integrase catalytic domain-containing protein</fullName>
    </recommendedName>
</protein>
<evidence type="ECO:0000313" key="3">
    <source>
        <dbReference type="EMBL" id="CAF4381291.1"/>
    </source>
</evidence>
<dbReference type="Proteomes" id="UP000663833">
    <property type="component" value="Unassembled WGS sequence"/>
</dbReference>
<dbReference type="InterPro" id="IPR012337">
    <property type="entry name" value="RNaseH-like_sf"/>
</dbReference>
<proteinExistence type="predicted"/>
<sequence length="425" mass="49402">MQKYKSYHSGIKTCYALGIQEEVLPENFIKNIPNSTSHYWKNENPDKYLGAEFVTKIDADLDNVKLVLNENLKKINQGYFAFCRLYLTILSFIGKKQFKAIIKQNRNTVVDLIENLPDGFDKKMVCKFLKISSNSYSTWKRLKTYACSASPIGLCFKKIPHQISKAEIEILKKFMTNQKYIHWPISSIWGQAFKESKISMAISTWYRYVRILGYSQARKKPKKPRKRGSVKAEKVNQIWHMDVSHYKTIDNVKFYIYTVVDNFSKKIIAYDLSEELSAITRLKSLKQAIENAFGVTIGNQNLDLIVDGGSENNNATIHEFIKNCQVNIDKKIALKDVVFSNSVVEGPYKIMKILYFRGKQILSTTLQQELDFFIQDYNYNRPLGYHKIYTPDEIYQKPELKNVNPTILKANKDRIKANQQFCCKN</sequence>
<organism evidence="3 4">
    <name type="scientific">Rotaria socialis</name>
    <dbReference type="NCBI Taxonomy" id="392032"/>
    <lineage>
        <taxon>Eukaryota</taxon>
        <taxon>Metazoa</taxon>
        <taxon>Spiralia</taxon>
        <taxon>Gnathifera</taxon>
        <taxon>Rotifera</taxon>
        <taxon>Eurotatoria</taxon>
        <taxon>Bdelloidea</taxon>
        <taxon>Philodinida</taxon>
        <taxon>Philodinidae</taxon>
        <taxon>Rotaria</taxon>
    </lineage>
</organism>
<dbReference type="GO" id="GO:0015074">
    <property type="term" value="P:DNA integration"/>
    <property type="evidence" value="ECO:0007669"/>
    <property type="project" value="InterPro"/>
</dbReference>
<dbReference type="InterPro" id="IPR036397">
    <property type="entry name" value="RNaseH_sf"/>
</dbReference>
<evidence type="ECO:0000313" key="2">
    <source>
        <dbReference type="EMBL" id="CAF3415867.1"/>
    </source>
</evidence>
<comment type="caution">
    <text evidence="3">The sequence shown here is derived from an EMBL/GenBank/DDBJ whole genome shotgun (WGS) entry which is preliminary data.</text>
</comment>
<name>A0A820MXP2_9BILA</name>
<dbReference type="InterPro" id="IPR001584">
    <property type="entry name" value="Integrase_cat-core"/>
</dbReference>
<dbReference type="Gene3D" id="3.30.420.10">
    <property type="entry name" value="Ribonuclease H-like superfamily/Ribonuclease H"/>
    <property type="match status" value="1"/>
</dbReference>
<gene>
    <name evidence="3" type="ORF">HFQ381_LOCUS18758</name>
    <name evidence="2" type="ORF">LUA448_LOCUS18958</name>
</gene>
<feature type="domain" description="Integrase catalytic" evidence="1">
    <location>
        <begin position="220"/>
        <end position="399"/>
    </location>
</feature>
<reference evidence="3" key="1">
    <citation type="submission" date="2021-02" db="EMBL/GenBank/DDBJ databases">
        <authorList>
            <person name="Nowell W R."/>
        </authorList>
    </citation>
    <scope>NUCLEOTIDE SEQUENCE</scope>
</reference>
<accession>A0A820MXP2</accession>
<dbReference type="Pfam" id="PF00665">
    <property type="entry name" value="rve"/>
    <property type="match status" value="1"/>
</dbReference>
<dbReference type="PROSITE" id="PS50994">
    <property type="entry name" value="INTEGRASE"/>
    <property type="match status" value="1"/>
</dbReference>
<dbReference type="EMBL" id="CAJNYD010002394">
    <property type="protein sequence ID" value="CAF3415867.1"/>
    <property type="molecule type" value="Genomic_DNA"/>
</dbReference>
<dbReference type="SUPFAM" id="SSF53098">
    <property type="entry name" value="Ribonuclease H-like"/>
    <property type="match status" value="1"/>
</dbReference>
<dbReference type="GO" id="GO:0003676">
    <property type="term" value="F:nucleic acid binding"/>
    <property type="evidence" value="ECO:0007669"/>
    <property type="project" value="InterPro"/>
</dbReference>
<evidence type="ECO:0000313" key="4">
    <source>
        <dbReference type="Proteomes" id="UP000663851"/>
    </source>
</evidence>